<evidence type="ECO:0000313" key="2">
    <source>
        <dbReference type="EMBL" id="KAK8854103.1"/>
    </source>
</evidence>
<evidence type="ECO:0000256" key="1">
    <source>
        <dbReference type="SAM" id="MobiDB-lite"/>
    </source>
</evidence>
<reference evidence="2 3" key="1">
    <citation type="submission" date="2024-04" db="EMBL/GenBank/DDBJ databases">
        <title>Tritrichomonas musculus Genome.</title>
        <authorList>
            <person name="Alves-Ferreira E."/>
            <person name="Grigg M."/>
            <person name="Lorenzi H."/>
            <person name="Galac M."/>
        </authorList>
    </citation>
    <scope>NUCLEOTIDE SEQUENCE [LARGE SCALE GENOMIC DNA]</scope>
    <source>
        <strain evidence="2 3">EAF2021</strain>
    </source>
</reference>
<gene>
    <name evidence="2" type="ORF">M9Y10_016653</name>
</gene>
<dbReference type="Proteomes" id="UP001470230">
    <property type="component" value="Unassembled WGS sequence"/>
</dbReference>
<name>A0ABR2HWT4_9EUKA</name>
<protein>
    <submittedName>
        <fullName evidence="2">Uncharacterized protein</fullName>
    </submittedName>
</protein>
<feature type="compositionally biased region" description="Basic and acidic residues" evidence="1">
    <location>
        <begin position="152"/>
        <end position="185"/>
    </location>
</feature>
<comment type="caution">
    <text evidence="2">The sequence shown here is derived from an EMBL/GenBank/DDBJ whole genome shotgun (WGS) entry which is preliminary data.</text>
</comment>
<accession>A0ABR2HWT4</accession>
<evidence type="ECO:0000313" key="3">
    <source>
        <dbReference type="Proteomes" id="UP001470230"/>
    </source>
</evidence>
<proteinExistence type="predicted"/>
<sequence>MVVININHNDVCSQIFSYCFKCELYVYEILHHFNLREMSVISSSDIEEKQTMEEMEGSEEQVNNKYSTMTLAELRKEREVQVNKLAFEEVAIIDEAIRNYHQDNTEKIITEETKKLSEVIDVLFERYGNSINNVKEKADKNENKHRAQSNENLERMRERHNQKKVELESKKTKKMLRAEERPSAKDMELKAKAKNLARQGEIDEAIQYRTESEQVKELEIQARKEEINSHYEKVFSTLDSKQESNARIINDNFSTALDRIQSAKEEEMRTTNQVLRANITSALQKAIYSGTRNVKREKRVDFIQRINGFVQNKIETEKTF</sequence>
<feature type="region of interest" description="Disordered" evidence="1">
    <location>
        <begin position="137"/>
        <end position="185"/>
    </location>
</feature>
<dbReference type="EMBL" id="JAPFFF010000021">
    <property type="protein sequence ID" value="KAK8854103.1"/>
    <property type="molecule type" value="Genomic_DNA"/>
</dbReference>
<organism evidence="2 3">
    <name type="scientific">Tritrichomonas musculus</name>
    <dbReference type="NCBI Taxonomy" id="1915356"/>
    <lineage>
        <taxon>Eukaryota</taxon>
        <taxon>Metamonada</taxon>
        <taxon>Parabasalia</taxon>
        <taxon>Tritrichomonadida</taxon>
        <taxon>Tritrichomonadidae</taxon>
        <taxon>Tritrichomonas</taxon>
    </lineage>
</organism>
<keyword evidence="3" id="KW-1185">Reference proteome</keyword>